<protein>
    <submittedName>
        <fullName evidence="1">Uncharacterized protein</fullName>
    </submittedName>
</protein>
<accession>A0A6J4MLY2</accession>
<evidence type="ECO:0000313" key="1">
    <source>
        <dbReference type="EMBL" id="CAA9363427.1"/>
    </source>
</evidence>
<sequence>WVSRWMIRCGRPRRWRRRWSTTWGWTGCRWRSWRGGCARRGCWRRCPCARGRTTRGAFRCSRWRLRICGSR</sequence>
<feature type="non-terminal residue" evidence="1">
    <location>
        <position position="1"/>
    </location>
</feature>
<proteinExistence type="predicted"/>
<name>A0A6J4MLY2_9BACT</name>
<reference evidence="1" key="1">
    <citation type="submission" date="2020-02" db="EMBL/GenBank/DDBJ databases">
        <authorList>
            <person name="Meier V. D."/>
        </authorList>
    </citation>
    <scope>NUCLEOTIDE SEQUENCE</scope>
    <source>
        <strain evidence="1">AVDCRST_MAG89</strain>
    </source>
</reference>
<dbReference type="AlphaFoldDB" id="A0A6J4MLY2"/>
<gene>
    <name evidence="1" type="ORF">AVDCRST_MAG89-3910</name>
</gene>
<feature type="non-terminal residue" evidence="1">
    <location>
        <position position="71"/>
    </location>
</feature>
<dbReference type="EMBL" id="CADCTV010000823">
    <property type="protein sequence ID" value="CAA9363427.1"/>
    <property type="molecule type" value="Genomic_DNA"/>
</dbReference>
<organism evidence="1">
    <name type="scientific">uncultured Gemmatimonadota bacterium</name>
    <dbReference type="NCBI Taxonomy" id="203437"/>
    <lineage>
        <taxon>Bacteria</taxon>
        <taxon>Pseudomonadati</taxon>
        <taxon>Gemmatimonadota</taxon>
        <taxon>environmental samples</taxon>
    </lineage>
</organism>